<keyword evidence="3" id="KW-1185">Reference proteome</keyword>
<dbReference type="KEGG" id="sazo:D1868_06095"/>
<protein>
    <submittedName>
        <fullName evidence="2">Uncharacterized protein</fullName>
    </submittedName>
</protein>
<evidence type="ECO:0000313" key="3">
    <source>
        <dbReference type="Proteomes" id="UP000423396"/>
    </source>
</evidence>
<dbReference type="GeneID" id="42798623"/>
<dbReference type="Proteomes" id="UP000423396">
    <property type="component" value="Chromosome"/>
</dbReference>
<dbReference type="AlphaFoldDB" id="A0A650CPG8"/>
<evidence type="ECO:0000313" key="2">
    <source>
        <dbReference type="EMBL" id="QGR19605.1"/>
    </source>
</evidence>
<organism evidence="2 3">
    <name type="scientific">Stygiolobus azoricus</name>
    <dbReference type="NCBI Taxonomy" id="41675"/>
    <lineage>
        <taxon>Archaea</taxon>
        <taxon>Thermoproteota</taxon>
        <taxon>Thermoprotei</taxon>
        <taxon>Sulfolobales</taxon>
        <taxon>Sulfolobaceae</taxon>
        <taxon>Stygiolobus</taxon>
    </lineage>
</organism>
<proteinExistence type="predicted"/>
<keyword evidence="1" id="KW-0812">Transmembrane</keyword>
<dbReference type="RefSeq" id="WP_156006543.1">
    <property type="nucleotide sequence ID" value="NZ_CP045483.1"/>
</dbReference>
<name>A0A650CPG8_9CREN</name>
<dbReference type="OrthoDB" id="386413at2157"/>
<gene>
    <name evidence="2" type="ORF">D1868_06095</name>
</gene>
<keyword evidence="1" id="KW-1133">Transmembrane helix</keyword>
<keyword evidence="1" id="KW-0472">Membrane</keyword>
<dbReference type="EMBL" id="CP045483">
    <property type="protein sequence ID" value="QGR19605.1"/>
    <property type="molecule type" value="Genomic_DNA"/>
</dbReference>
<evidence type="ECO:0000256" key="1">
    <source>
        <dbReference type="SAM" id="Phobius"/>
    </source>
</evidence>
<sequence>MVSSIFLSSWAVPPNTQGYGIINIRIFYATSTLQANLFALKLVISLPEGVYNSSGGSYIINYFPITYPTYISYNFSVIINSSVSPGSNLNFQATLIWFLSSYNGSVLQQVTPINFTLPYLGDIGVKVISNTSFLHLGLNHVAISIVNEGKSPIKNVCLYVDGQTIYIPTILSQYTYNLSIFILPHNQFQYKLPISLTYYTPYYTFEHYNTTLDFVILYNTTSPVLLDYYNLLSPNPYYLEPGPNYLVLYLNNSLGMTFNSSWLLISKDNTTLYSFFIKNWSSGNVIKIFLPINITSFTTNLVRLNLILLTNNQTTYNLTSFSIPVADIPRLSFNIILENSSTYLQVRNNLNITVNNVSITIKELNSNVEYNYTLSELGANSSILFKLNNTINQSKEYLVYAKFRAFNFIIIESNFININITNLIVTKYSSIANLTITNYSVYFSNNPYVNNQNMIYLLIQIKNIGKEPAVGSYLILHSNSSTVYISPFLIQLGTIKPGEIVFESITIYIGNSVPKTLDIYSELVYNNSINYVEQNYTLQIPVYTLYYHYNYPLYLVMLVFGYTIYGIPLIFIVVVIILAIVILFPRIKK</sequence>
<accession>A0A650CPG8</accession>
<reference evidence="2 3" key="1">
    <citation type="submission" date="2019-10" db="EMBL/GenBank/DDBJ databases">
        <title>Genome Sequences from Six Type Strain Members of the Archaeal Family Sulfolobaceae: Acidianus ambivalens, Acidianus infernus, Metallosphaera prunae, Stygiolobus azoricus, Sulfolobus metallicus, and Sulfurisphaera ohwakuensis.</title>
        <authorList>
            <person name="Counts J.A."/>
            <person name="Kelly R.M."/>
        </authorList>
    </citation>
    <scope>NUCLEOTIDE SEQUENCE [LARGE SCALE GENOMIC DNA]</scope>
    <source>
        <strain evidence="2 3">FC6</strain>
    </source>
</reference>
<feature type="transmembrane region" description="Helical" evidence="1">
    <location>
        <begin position="551"/>
        <end position="584"/>
    </location>
</feature>